<dbReference type="KEGG" id="spoa:EQM13_10555"/>
<dbReference type="RefSeq" id="WP_128752633.1">
    <property type="nucleotide sequence ID" value="NZ_CP035282.1"/>
</dbReference>
<dbReference type="PROSITE" id="PS50943">
    <property type="entry name" value="HTH_CROC1"/>
    <property type="match status" value="1"/>
</dbReference>
<reference evidence="3" key="1">
    <citation type="submission" date="2019-01" db="EMBL/GenBank/DDBJ databases">
        <title>Draft genomes of a novel of Sporanaerobacter strains.</title>
        <authorList>
            <person name="Ma S."/>
        </authorList>
    </citation>
    <scope>NUCLEOTIDE SEQUENCE [LARGE SCALE GENOMIC DNA]</scope>
    <source>
        <strain evidence="3">NJN-17</strain>
    </source>
</reference>
<dbReference type="SUPFAM" id="SSF47413">
    <property type="entry name" value="lambda repressor-like DNA-binding domains"/>
    <property type="match status" value="1"/>
</dbReference>
<keyword evidence="3" id="KW-1185">Reference proteome</keyword>
<dbReference type="Gene3D" id="1.10.260.40">
    <property type="entry name" value="lambda repressor-like DNA-binding domains"/>
    <property type="match status" value="1"/>
</dbReference>
<evidence type="ECO:0000313" key="3">
    <source>
        <dbReference type="Proteomes" id="UP000287969"/>
    </source>
</evidence>
<dbReference type="InterPro" id="IPR010982">
    <property type="entry name" value="Lambda_DNA-bd_dom_sf"/>
</dbReference>
<name>A0A410QDC7_9FIRM</name>
<sequence>MDDIRFGEYITEKRKTARITLRKMAEMIGISPAYLSDIEKSRRNPPDVGILGKISSILNLTEEERDKMFDLAGKDRNEVSPDLPEYIMKKPVVRAALRKASKQGATDDDWKKFIEKLDKE</sequence>
<dbReference type="CDD" id="cd00093">
    <property type="entry name" value="HTH_XRE"/>
    <property type="match status" value="1"/>
</dbReference>
<gene>
    <name evidence="2" type="ORF">EQM13_10555</name>
</gene>
<evidence type="ECO:0000313" key="2">
    <source>
        <dbReference type="EMBL" id="QAT61995.1"/>
    </source>
</evidence>
<dbReference type="OrthoDB" id="2056359at2"/>
<dbReference type="Pfam" id="PF01381">
    <property type="entry name" value="HTH_3"/>
    <property type="match status" value="1"/>
</dbReference>
<dbReference type="EMBL" id="CP035282">
    <property type="protein sequence ID" value="QAT61995.1"/>
    <property type="molecule type" value="Genomic_DNA"/>
</dbReference>
<evidence type="ECO:0000259" key="1">
    <source>
        <dbReference type="PROSITE" id="PS50943"/>
    </source>
</evidence>
<dbReference type="AlphaFoldDB" id="A0A410QDC7"/>
<feature type="domain" description="HTH cro/C1-type" evidence="1">
    <location>
        <begin position="10"/>
        <end position="65"/>
    </location>
</feature>
<dbReference type="InterPro" id="IPR001387">
    <property type="entry name" value="Cro/C1-type_HTH"/>
</dbReference>
<proteinExistence type="predicted"/>
<dbReference type="Proteomes" id="UP000287969">
    <property type="component" value="Chromosome"/>
</dbReference>
<protein>
    <submittedName>
        <fullName evidence="2">XRE family transcriptional regulator</fullName>
    </submittedName>
</protein>
<dbReference type="SMART" id="SM00530">
    <property type="entry name" value="HTH_XRE"/>
    <property type="match status" value="1"/>
</dbReference>
<dbReference type="GO" id="GO:0003677">
    <property type="term" value="F:DNA binding"/>
    <property type="evidence" value="ECO:0007669"/>
    <property type="project" value="InterPro"/>
</dbReference>
<organism evidence="2 3">
    <name type="scientific">Acidilutibacter cellobiosedens</name>
    <dbReference type="NCBI Taxonomy" id="2507161"/>
    <lineage>
        <taxon>Bacteria</taxon>
        <taxon>Bacillati</taxon>
        <taxon>Bacillota</taxon>
        <taxon>Tissierellia</taxon>
        <taxon>Tissierellales</taxon>
        <taxon>Acidilutibacteraceae</taxon>
        <taxon>Acidilutibacter</taxon>
    </lineage>
</organism>
<accession>A0A410QDC7</accession>